<dbReference type="InterPro" id="IPR001073">
    <property type="entry name" value="C1q_dom"/>
</dbReference>
<feature type="domain" description="C1q" evidence="1">
    <location>
        <begin position="47"/>
        <end position="161"/>
    </location>
</feature>
<dbReference type="EMBL" id="MK153108">
    <property type="protein sequence ID" value="QBA18402.1"/>
    <property type="molecule type" value="mRNA"/>
</dbReference>
<evidence type="ECO:0000259" key="1">
    <source>
        <dbReference type="Pfam" id="PF00386"/>
    </source>
</evidence>
<evidence type="ECO:0000313" key="2">
    <source>
        <dbReference type="EMBL" id="QBA18402.1"/>
    </source>
</evidence>
<accession>A0A411DEN8</accession>
<organism evidence="2">
    <name type="scientific">Littorina littorea</name>
    <name type="common">Common periwinkle</name>
    <dbReference type="NCBI Taxonomy" id="31216"/>
    <lineage>
        <taxon>Eukaryota</taxon>
        <taxon>Metazoa</taxon>
        <taxon>Spiralia</taxon>
        <taxon>Lophotrochozoa</taxon>
        <taxon>Mollusca</taxon>
        <taxon>Gastropoda</taxon>
        <taxon>Caenogastropoda</taxon>
        <taxon>Littorinimorpha</taxon>
        <taxon>Littorinoidea</taxon>
        <taxon>Littorinidae</taxon>
        <taxon>Littorina</taxon>
    </lineage>
</organism>
<proteinExistence type="evidence at transcript level"/>
<gene>
    <name evidence="2" type="primary">C1qDC2-11</name>
</gene>
<dbReference type="Gene3D" id="2.60.120.40">
    <property type="match status" value="1"/>
</dbReference>
<reference evidence="2" key="1">
    <citation type="journal article" date="2019" name="Dev. Comp. Immunol.">
        <title>Derivatives of the lectin complement pathway in Lophotrochozoa.</title>
        <authorList>
            <person name="Gorbushin A.M."/>
        </authorList>
    </citation>
    <scope>NUCLEOTIDE SEQUENCE</scope>
    <source>
        <tissue evidence="2">Kidney</tissue>
    </source>
</reference>
<sequence length="164" mass="18002">MAESETLLCAVQELVQLTREQRGKGTTPVLFEAELVTDTKSLGYIATDQLTFPNIKRNEGGGQSETGDVFVVPVRGTYAFSFNISNPMTGFGETGFPSKVLQLRVNGVELFLTAVFLRNDWKASTVLSLDKGKCVTVWAHERQRSLDGQNGVHVTFSGTLMHES</sequence>
<dbReference type="Pfam" id="PF00386">
    <property type="entry name" value="C1q"/>
    <property type="match status" value="1"/>
</dbReference>
<dbReference type="InterPro" id="IPR008983">
    <property type="entry name" value="Tumour_necrosis_fac-like_dom"/>
</dbReference>
<protein>
    <submittedName>
        <fullName evidence="2">Type 2 C1q domain-containing protein 11</fullName>
    </submittedName>
</protein>
<dbReference type="AlphaFoldDB" id="A0A411DEN8"/>
<dbReference type="SUPFAM" id="SSF49842">
    <property type="entry name" value="TNF-like"/>
    <property type="match status" value="1"/>
</dbReference>
<name>A0A411DEN8_LITLI</name>